<reference evidence="2" key="1">
    <citation type="submission" date="2021-02" db="EMBL/GenBank/DDBJ databases">
        <authorList>
            <person name="Nowell W R."/>
        </authorList>
    </citation>
    <scope>NUCLEOTIDE SEQUENCE</scope>
</reference>
<gene>
    <name evidence="3" type="ORF">GIL414_LOCUS73119</name>
    <name evidence="2" type="ORF">KQP761_LOCUS29955</name>
</gene>
<accession>A0A816EKL5</accession>
<dbReference type="Proteomes" id="UP000663834">
    <property type="component" value="Unassembled WGS sequence"/>
</dbReference>
<dbReference type="OrthoDB" id="10000515at2759"/>
<organism evidence="2 4">
    <name type="scientific">Rotaria magnacalcarata</name>
    <dbReference type="NCBI Taxonomy" id="392030"/>
    <lineage>
        <taxon>Eukaryota</taxon>
        <taxon>Metazoa</taxon>
        <taxon>Spiralia</taxon>
        <taxon>Gnathifera</taxon>
        <taxon>Rotifera</taxon>
        <taxon>Eurotatoria</taxon>
        <taxon>Bdelloidea</taxon>
        <taxon>Philodinida</taxon>
        <taxon>Philodinidae</taxon>
        <taxon>Rotaria</taxon>
    </lineage>
</organism>
<keyword evidence="1" id="KW-1133">Transmembrane helix</keyword>
<dbReference type="EMBL" id="CAJOBJ010337928">
    <property type="protein sequence ID" value="CAF5191499.1"/>
    <property type="molecule type" value="Genomic_DNA"/>
</dbReference>
<dbReference type="AlphaFoldDB" id="A0A816EKL5"/>
<comment type="caution">
    <text evidence="2">The sequence shown here is derived from an EMBL/GenBank/DDBJ whole genome shotgun (WGS) entry which is preliminary data.</text>
</comment>
<protein>
    <submittedName>
        <fullName evidence="2">Uncharacterized protein</fullName>
    </submittedName>
</protein>
<evidence type="ECO:0000313" key="4">
    <source>
        <dbReference type="Proteomes" id="UP000663834"/>
    </source>
</evidence>
<evidence type="ECO:0000313" key="3">
    <source>
        <dbReference type="EMBL" id="CAF5191499.1"/>
    </source>
</evidence>
<feature type="transmembrane region" description="Helical" evidence="1">
    <location>
        <begin position="66"/>
        <end position="92"/>
    </location>
</feature>
<evidence type="ECO:0000256" key="1">
    <source>
        <dbReference type="SAM" id="Phobius"/>
    </source>
</evidence>
<feature type="non-terminal residue" evidence="2">
    <location>
        <position position="1"/>
    </location>
</feature>
<keyword evidence="1" id="KW-0472">Membrane</keyword>
<dbReference type="Gene3D" id="1.20.1070.10">
    <property type="entry name" value="Rhodopsin 7-helix transmembrane proteins"/>
    <property type="match status" value="1"/>
</dbReference>
<evidence type="ECO:0000313" key="2">
    <source>
        <dbReference type="EMBL" id="CAF1650873.1"/>
    </source>
</evidence>
<name>A0A816EKL5_9BILA</name>
<keyword evidence="1" id="KW-0812">Transmembrane</keyword>
<dbReference type="EMBL" id="CAJNOW010016541">
    <property type="protein sequence ID" value="CAF1650873.1"/>
    <property type="molecule type" value="Genomic_DNA"/>
</dbReference>
<proteinExistence type="predicted"/>
<dbReference type="Proteomes" id="UP000681720">
    <property type="component" value="Unassembled WGS sequence"/>
</dbReference>
<feature type="transmembrane region" description="Helical" evidence="1">
    <location>
        <begin position="21"/>
        <end position="46"/>
    </location>
</feature>
<sequence>WRIHIGTSTGNTGRNKRDEKSLTLMLFAQIILLTIFTLSQAGQKFYLTYSFYQPKTSSQGALESLIFNFVLLLTYGLNCIAFYLFTITGTIFRATLFKLLKDGIQHLNCFH</sequence>